<feature type="chain" id="PRO_5025455088" evidence="3">
    <location>
        <begin position="18"/>
        <end position="237"/>
    </location>
</feature>
<comment type="pathway">
    <text evidence="1">Mycotoxin biosynthesis.</text>
</comment>
<dbReference type="EMBL" id="ML995496">
    <property type="protein sequence ID" value="KAF2138513.1"/>
    <property type="molecule type" value="Genomic_DNA"/>
</dbReference>
<dbReference type="InterPro" id="IPR021765">
    <property type="entry name" value="UstYa-like"/>
</dbReference>
<dbReference type="RefSeq" id="XP_033394226.1">
    <property type="nucleotide sequence ID" value="XM_033537339.1"/>
</dbReference>
<proteinExistence type="inferred from homology"/>
<dbReference type="GeneID" id="54294835"/>
<gene>
    <name evidence="4" type="ORF">K452DRAFT_233901</name>
</gene>
<reference evidence="4" key="1">
    <citation type="journal article" date="2020" name="Stud. Mycol.">
        <title>101 Dothideomycetes genomes: a test case for predicting lifestyles and emergence of pathogens.</title>
        <authorList>
            <person name="Haridas S."/>
            <person name="Albert R."/>
            <person name="Binder M."/>
            <person name="Bloem J."/>
            <person name="Labutti K."/>
            <person name="Salamov A."/>
            <person name="Andreopoulos B."/>
            <person name="Baker S."/>
            <person name="Barry K."/>
            <person name="Bills G."/>
            <person name="Bluhm B."/>
            <person name="Cannon C."/>
            <person name="Castanera R."/>
            <person name="Culley D."/>
            <person name="Daum C."/>
            <person name="Ezra D."/>
            <person name="Gonzalez J."/>
            <person name="Henrissat B."/>
            <person name="Kuo A."/>
            <person name="Liang C."/>
            <person name="Lipzen A."/>
            <person name="Lutzoni F."/>
            <person name="Magnuson J."/>
            <person name="Mondo S."/>
            <person name="Nolan M."/>
            <person name="Ohm R."/>
            <person name="Pangilinan J."/>
            <person name="Park H.-J."/>
            <person name="Ramirez L."/>
            <person name="Alfaro M."/>
            <person name="Sun H."/>
            <person name="Tritt A."/>
            <person name="Yoshinaga Y."/>
            <person name="Zwiers L.-H."/>
            <person name="Turgeon B."/>
            <person name="Goodwin S."/>
            <person name="Spatafora J."/>
            <person name="Crous P."/>
            <person name="Grigoriev I."/>
        </authorList>
    </citation>
    <scope>NUCLEOTIDE SEQUENCE</scope>
    <source>
        <strain evidence="4">CBS 121167</strain>
    </source>
</reference>
<dbReference type="Proteomes" id="UP000799438">
    <property type="component" value="Unassembled WGS sequence"/>
</dbReference>
<dbReference type="AlphaFoldDB" id="A0A6A6B523"/>
<accession>A0A6A6B523</accession>
<evidence type="ECO:0000256" key="1">
    <source>
        <dbReference type="ARBA" id="ARBA00004685"/>
    </source>
</evidence>
<keyword evidence="5" id="KW-1185">Reference proteome</keyword>
<name>A0A6A6B523_9PEZI</name>
<dbReference type="PANTHER" id="PTHR33365:SF4">
    <property type="entry name" value="CYCLOCHLOROTINE BIOSYNTHESIS PROTEIN O"/>
    <property type="match status" value="1"/>
</dbReference>
<comment type="similarity">
    <text evidence="2">Belongs to the ustYa family.</text>
</comment>
<keyword evidence="3" id="KW-0732">Signal</keyword>
<sequence length="237" mass="27179">MSNAFFAALSLFLYLDAQCPFNGSISHTDPFAVSPDLRDARSLVRTEQRQYTGALRYDKKDGAPYRLTSASDRQYFGNPSTTPSIDHSWKELLQNEFFALSPAEAKPYIEKGLAKPSPSNKYYAELGVFHNLRCLNTIRIYLDAEYYREHGVPEGFDAPRGLDRAKIDYCLDHLRQSVQCSADLTVVPMLAQDAWTGSDNVLSQPRTCRKWEDVRSWLDRRHERTMLKEQHAAYELV</sequence>
<dbReference type="Pfam" id="PF11807">
    <property type="entry name" value="UstYa"/>
    <property type="match status" value="1"/>
</dbReference>
<dbReference type="GO" id="GO:0043386">
    <property type="term" value="P:mycotoxin biosynthetic process"/>
    <property type="evidence" value="ECO:0007669"/>
    <property type="project" value="InterPro"/>
</dbReference>
<evidence type="ECO:0000256" key="2">
    <source>
        <dbReference type="ARBA" id="ARBA00035112"/>
    </source>
</evidence>
<protein>
    <submittedName>
        <fullName evidence="4">Uncharacterized protein</fullName>
    </submittedName>
</protein>
<evidence type="ECO:0000256" key="3">
    <source>
        <dbReference type="SAM" id="SignalP"/>
    </source>
</evidence>
<organism evidence="4 5">
    <name type="scientific">Aplosporella prunicola CBS 121167</name>
    <dbReference type="NCBI Taxonomy" id="1176127"/>
    <lineage>
        <taxon>Eukaryota</taxon>
        <taxon>Fungi</taxon>
        <taxon>Dikarya</taxon>
        <taxon>Ascomycota</taxon>
        <taxon>Pezizomycotina</taxon>
        <taxon>Dothideomycetes</taxon>
        <taxon>Dothideomycetes incertae sedis</taxon>
        <taxon>Botryosphaeriales</taxon>
        <taxon>Aplosporellaceae</taxon>
        <taxon>Aplosporella</taxon>
    </lineage>
</organism>
<dbReference type="PANTHER" id="PTHR33365">
    <property type="entry name" value="YALI0B05434P"/>
    <property type="match status" value="1"/>
</dbReference>
<dbReference type="OrthoDB" id="3687641at2759"/>
<feature type="signal peptide" evidence="3">
    <location>
        <begin position="1"/>
        <end position="17"/>
    </location>
</feature>
<evidence type="ECO:0000313" key="4">
    <source>
        <dbReference type="EMBL" id="KAF2138513.1"/>
    </source>
</evidence>
<evidence type="ECO:0000313" key="5">
    <source>
        <dbReference type="Proteomes" id="UP000799438"/>
    </source>
</evidence>